<sequence>MSSHVGPSNLNRKRFSRNFNNDKYICIPSKNKRTEEEYEEQEGL</sequence>
<organism evidence="1 2">
    <name type="scientific">Funneliformis caledonium</name>
    <dbReference type="NCBI Taxonomy" id="1117310"/>
    <lineage>
        <taxon>Eukaryota</taxon>
        <taxon>Fungi</taxon>
        <taxon>Fungi incertae sedis</taxon>
        <taxon>Mucoromycota</taxon>
        <taxon>Glomeromycotina</taxon>
        <taxon>Glomeromycetes</taxon>
        <taxon>Glomerales</taxon>
        <taxon>Glomeraceae</taxon>
        <taxon>Funneliformis</taxon>
    </lineage>
</organism>
<evidence type="ECO:0000313" key="1">
    <source>
        <dbReference type="EMBL" id="CAG8675382.1"/>
    </source>
</evidence>
<gene>
    <name evidence="1" type="ORF">FCALED_LOCUS12224</name>
</gene>
<dbReference type="AlphaFoldDB" id="A0A9N9EEN0"/>
<name>A0A9N9EEN0_9GLOM</name>
<dbReference type="Proteomes" id="UP000789570">
    <property type="component" value="Unassembled WGS sequence"/>
</dbReference>
<evidence type="ECO:0000313" key="2">
    <source>
        <dbReference type="Proteomes" id="UP000789570"/>
    </source>
</evidence>
<accession>A0A9N9EEN0</accession>
<protein>
    <submittedName>
        <fullName evidence="1">17315_t:CDS:1</fullName>
    </submittedName>
</protein>
<comment type="caution">
    <text evidence="1">The sequence shown here is derived from an EMBL/GenBank/DDBJ whole genome shotgun (WGS) entry which is preliminary data.</text>
</comment>
<dbReference type="EMBL" id="CAJVPQ010005775">
    <property type="protein sequence ID" value="CAG8675382.1"/>
    <property type="molecule type" value="Genomic_DNA"/>
</dbReference>
<reference evidence="1" key="1">
    <citation type="submission" date="2021-06" db="EMBL/GenBank/DDBJ databases">
        <authorList>
            <person name="Kallberg Y."/>
            <person name="Tangrot J."/>
            <person name="Rosling A."/>
        </authorList>
    </citation>
    <scope>NUCLEOTIDE SEQUENCE</scope>
    <source>
        <strain evidence="1">UK204</strain>
    </source>
</reference>
<feature type="non-terminal residue" evidence="1">
    <location>
        <position position="44"/>
    </location>
</feature>
<keyword evidence="2" id="KW-1185">Reference proteome</keyword>
<proteinExistence type="predicted"/>